<dbReference type="NCBIfam" id="TIGR01307">
    <property type="entry name" value="pgm_bpd_ind"/>
    <property type="match status" value="1"/>
</dbReference>
<feature type="binding site" evidence="11">
    <location>
        <position position="442"/>
    </location>
    <ligand>
        <name>Mn(2+)</name>
        <dbReference type="ChEBI" id="CHEBI:29035"/>
        <label>1</label>
    </ligand>
</feature>
<feature type="binding site" evidence="10">
    <location>
        <begin position="174"/>
        <end position="175"/>
    </location>
    <ligand>
        <name>substrate</name>
    </ligand>
</feature>
<dbReference type="InterPro" id="IPR017850">
    <property type="entry name" value="Alkaline_phosphatase_core_sf"/>
</dbReference>
<evidence type="ECO:0000256" key="2">
    <source>
        <dbReference type="ARBA" id="ARBA00004798"/>
    </source>
</evidence>
<dbReference type="FunFam" id="3.40.1450.10:FF:000002">
    <property type="entry name" value="2,3-bisphosphoglycerate-independent phosphoglycerate mutase"/>
    <property type="match status" value="1"/>
</dbReference>
<comment type="cofactor">
    <cofactor evidence="1">
        <name>Mn(2+)</name>
        <dbReference type="ChEBI" id="CHEBI:29035"/>
    </cofactor>
</comment>
<proteinExistence type="inferred from homology"/>
<evidence type="ECO:0000256" key="10">
    <source>
        <dbReference type="PIRSR" id="PIRSR001492-2"/>
    </source>
</evidence>
<dbReference type="EC" id="5.4.2.12" evidence="4"/>
<feature type="binding site" evidence="11">
    <location>
        <position position="480"/>
    </location>
    <ligand>
        <name>Mn(2+)</name>
        <dbReference type="ChEBI" id="CHEBI:29035"/>
        <label>2</label>
    </ligand>
</feature>
<feature type="binding site" evidence="11">
    <location>
        <position position="511"/>
    </location>
    <ligand>
        <name>Mn(2+)</name>
        <dbReference type="ChEBI" id="CHEBI:29035"/>
        <label>1</label>
    </ligand>
</feature>
<dbReference type="SUPFAM" id="SSF53649">
    <property type="entry name" value="Alkaline phosphatase-like"/>
    <property type="match status" value="1"/>
</dbReference>
<feature type="binding site" evidence="10">
    <location>
        <position position="217"/>
    </location>
    <ligand>
        <name>substrate</name>
    </ligand>
</feature>
<keyword evidence="7 11" id="KW-0464">Manganese</keyword>
<feature type="binding site" evidence="10">
    <location>
        <position position="210"/>
    </location>
    <ligand>
        <name>substrate</name>
    </ligand>
</feature>
<dbReference type="PIRSF" id="PIRSF001492">
    <property type="entry name" value="IPGAM"/>
    <property type="match status" value="1"/>
</dbReference>
<dbReference type="GO" id="GO:0005737">
    <property type="term" value="C:cytoplasm"/>
    <property type="evidence" value="ECO:0007669"/>
    <property type="project" value="InterPro"/>
</dbReference>
<gene>
    <name evidence="14" type="ORF">GAYE_SCF02G2188</name>
</gene>
<dbReference type="PANTHER" id="PTHR31637:SF0">
    <property type="entry name" value="2,3-BISPHOSPHOGLYCERATE-INDEPENDENT PHOSPHOGLYCERATE MUTASE"/>
    <property type="match status" value="1"/>
</dbReference>
<reference evidence="14 15" key="1">
    <citation type="submission" date="2022-07" db="EMBL/GenBank/DDBJ databases">
        <title>Genome-wide signatures of adaptation to extreme environments.</title>
        <authorList>
            <person name="Cho C.H."/>
            <person name="Yoon H.S."/>
        </authorList>
    </citation>
    <scope>NUCLEOTIDE SEQUENCE [LARGE SCALE GENOMIC DNA]</scope>
    <source>
        <strain evidence="14 15">108.79 E11</strain>
    </source>
</reference>
<feature type="binding site" evidence="10">
    <location>
        <position position="370"/>
    </location>
    <ligand>
        <name>substrate</name>
    </ligand>
</feature>
<evidence type="ECO:0000256" key="8">
    <source>
        <dbReference type="ARBA" id="ARBA00023235"/>
    </source>
</evidence>
<evidence type="ECO:0000313" key="14">
    <source>
        <dbReference type="EMBL" id="KAK4524289.1"/>
    </source>
</evidence>
<feature type="domain" description="BPG-independent PGAM N-terminal" evidence="13">
    <location>
        <begin position="102"/>
        <end position="331"/>
    </location>
</feature>
<evidence type="ECO:0000313" key="15">
    <source>
        <dbReference type="Proteomes" id="UP001300502"/>
    </source>
</evidence>
<evidence type="ECO:0000256" key="7">
    <source>
        <dbReference type="ARBA" id="ARBA00023211"/>
    </source>
</evidence>
<dbReference type="Pfam" id="PF06415">
    <property type="entry name" value="iPGM_N"/>
    <property type="match status" value="1"/>
</dbReference>
<dbReference type="PANTHER" id="PTHR31637">
    <property type="entry name" value="2,3-BISPHOSPHOGLYCERATE-INDEPENDENT PHOSPHOGLYCERATE MUTASE"/>
    <property type="match status" value="1"/>
</dbReference>
<dbReference type="SUPFAM" id="SSF64158">
    <property type="entry name" value="2,3-Bisphosphoglycerate-independent phosphoglycerate mutase, substrate-binding domain"/>
    <property type="match status" value="1"/>
</dbReference>
<dbReference type="Pfam" id="PF01676">
    <property type="entry name" value="Metalloenzyme"/>
    <property type="match status" value="1"/>
</dbReference>
<evidence type="ECO:0000256" key="11">
    <source>
        <dbReference type="PIRSR" id="PIRSR001492-3"/>
    </source>
</evidence>
<dbReference type="Gene3D" id="3.40.1450.10">
    <property type="entry name" value="BPG-independent phosphoglycerate mutase, domain B"/>
    <property type="match status" value="1"/>
</dbReference>
<feature type="binding site" evidence="11">
    <location>
        <position position="479"/>
    </location>
    <ligand>
        <name>Mn(2+)</name>
        <dbReference type="ChEBI" id="CHEBI:29035"/>
        <label>2</label>
    </ligand>
</feature>
<evidence type="ECO:0000256" key="1">
    <source>
        <dbReference type="ARBA" id="ARBA00001936"/>
    </source>
</evidence>
<keyword evidence="6" id="KW-0324">Glycolysis</keyword>
<evidence type="ECO:0000256" key="9">
    <source>
        <dbReference type="PIRSR" id="PIRSR001492-1"/>
    </source>
</evidence>
<keyword evidence="8" id="KW-0413">Isomerase</keyword>
<evidence type="ECO:0000256" key="3">
    <source>
        <dbReference type="ARBA" id="ARBA00008819"/>
    </source>
</evidence>
<feature type="binding site" evidence="11">
    <location>
        <position position="24"/>
    </location>
    <ligand>
        <name>Mn(2+)</name>
        <dbReference type="ChEBI" id="CHEBI:29035"/>
        <label>2</label>
    </ligand>
</feature>
<dbReference type="InterPro" id="IPR006124">
    <property type="entry name" value="Metalloenzyme"/>
</dbReference>
<dbReference type="GO" id="GO:0004619">
    <property type="term" value="F:phosphoglycerate mutase activity"/>
    <property type="evidence" value="ECO:0007669"/>
    <property type="project" value="UniProtKB-EC"/>
</dbReference>
<comment type="similarity">
    <text evidence="3">Belongs to the BPG-independent phosphoglycerate mutase family.</text>
</comment>
<keyword evidence="5 11" id="KW-0479">Metal-binding</keyword>
<dbReference type="GO" id="GO:0006007">
    <property type="term" value="P:glucose catabolic process"/>
    <property type="evidence" value="ECO:0007669"/>
    <property type="project" value="InterPro"/>
</dbReference>
<dbReference type="GO" id="GO:0006096">
    <property type="term" value="P:glycolytic process"/>
    <property type="evidence" value="ECO:0007669"/>
    <property type="project" value="UniProtKB-KW"/>
</dbReference>
<dbReference type="Proteomes" id="UP001300502">
    <property type="component" value="Unassembled WGS sequence"/>
</dbReference>
<dbReference type="Gene3D" id="3.40.720.10">
    <property type="entry name" value="Alkaline Phosphatase, subunit A"/>
    <property type="match status" value="1"/>
</dbReference>
<evidence type="ECO:0000259" key="12">
    <source>
        <dbReference type="Pfam" id="PF01676"/>
    </source>
</evidence>
<evidence type="ECO:0000256" key="5">
    <source>
        <dbReference type="ARBA" id="ARBA00022723"/>
    </source>
</evidence>
<dbReference type="InterPro" id="IPR011258">
    <property type="entry name" value="BPG-indep_PGM_N"/>
</dbReference>
<name>A0AAV9IA63_9RHOD</name>
<sequence length="575" mass="63669">MSFRLEPSKDFKKPPGPVCLIVMDGVGIGNEEQYNAWYCARTPFLDALRSGKTPKGSVVLNAVVDASGRSVGLPEDSDMGNSEVGHNAFGAGRIYSQGAKLVNESMDSKAFKTGETWKWLLENCKDGKDGTLHLLGLWSDGNVHSHIKHAYALLDAAIEEGCKHIRFHILLDGRDVSETSALLYVEPLEKHLASLRDKGIDAQIASGGGRMVTTMDRYEADWRIVQRGWLAHVLADTESIRTFSSASDAIQTFRKEENGVIDQFLPPFIIVDDKRNPVGKMKDGDSVILFNFRGDRAIEISTCFDAPEGTFRHFDRGCMPKVRFAGMMQYDGESKIPKHYIVSPPHIERTLGEYLVHNGCRRLSISETQKFGHVTYFFNGNRANKFDEELELYVEVPSSRERENTRPWMKAAEITDSALAAIDEFKPDFVVLNYANGDMVGHTGDYNAAVIAMEAVDVSLSRLVNGIVEREGIAIVSADHGNCETMAEIDKKTGKPVKGNSPQGWKALTSHTTTPVPVMITGYGIDKYEIDETVTWGDENRKKAGIVNVTATCINLLGFEKPKEWLPGLLKAKSV</sequence>
<feature type="binding site" evidence="11">
    <location>
        <position position="82"/>
    </location>
    <ligand>
        <name>Mn(2+)</name>
        <dbReference type="ChEBI" id="CHEBI:29035"/>
        <label>2</label>
    </ligand>
</feature>
<protein>
    <recommendedName>
        <fullName evidence="4">phosphoglycerate mutase (2,3-diphosphoglycerate-independent)</fullName>
        <ecNumber evidence="4">5.4.2.12</ecNumber>
    </recommendedName>
</protein>
<feature type="binding site" evidence="10">
    <location>
        <position position="144"/>
    </location>
    <ligand>
        <name>substrate</name>
    </ligand>
</feature>
<feature type="binding site" evidence="10">
    <location>
        <begin position="293"/>
        <end position="296"/>
    </location>
    <ligand>
        <name>substrate</name>
    </ligand>
</feature>
<comment type="caution">
    <text evidence="14">The sequence shown here is derived from an EMBL/GenBank/DDBJ whole genome shotgun (WGS) entry which is preliminary data.</text>
</comment>
<comment type="pathway">
    <text evidence="2">Carbohydrate degradation; glycolysis; pyruvate from D-glyceraldehyde 3-phosphate: step 3/5.</text>
</comment>
<feature type="binding site" evidence="11">
    <location>
        <position position="438"/>
    </location>
    <ligand>
        <name>Mn(2+)</name>
        <dbReference type="ChEBI" id="CHEBI:29035"/>
        <label>1</label>
    </ligand>
</feature>
<dbReference type="CDD" id="cd16010">
    <property type="entry name" value="iPGM"/>
    <property type="match status" value="1"/>
</dbReference>
<dbReference type="AlphaFoldDB" id="A0AAV9IA63"/>
<feature type="domain" description="Metalloenzyme" evidence="12">
    <location>
        <begin position="17"/>
        <end position="561"/>
    </location>
</feature>
<feature type="active site" description="Phosphoserine intermediate" evidence="9">
    <location>
        <position position="82"/>
    </location>
</feature>
<evidence type="ECO:0000259" key="13">
    <source>
        <dbReference type="Pfam" id="PF06415"/>
    </source>
</evidence>
<keyword evidence="15" id="KW-1185">Reference proteome</keyword>
<accession>A0AAV9IA63</accession>
<dbReference type="GO" id="GO:0030145">
    <property type="term" value="F:manganese ion binding"/>
    <property type="evidence" value="ECO:0007669"/>
    <property type="project" value="InterPro"/>
</dbReference>
<organism evidence="14 15">
    <name type="scientific">Galdieria yellowstonensis</name>
    <dbReference type="NCBI Taxonomy" id="3028027"/>
    <lineage>
        <taxon>Eukaryota</taxon>
        <taxon>Rhodophyta</taxon>
        <taxon>Bangiophyceae</taxon>
        <taxon>Galdieriales</taxon>
        <taxon>Galdieriaceae</taxon>
        <taxon>Galdieria</taxon>
    </lineage>
</organism>
<dbReference type="InterPro" id="IPR036646">
    <property type="entry name" value="PGAM_B_sf"/>
</dbReference>
<evidence type="ECO:0000256" key="6">
    <source>
        <dbReference type="ARBA" id="ARBA00023152"/>
    </source>
</evidence>
<dbReference type="InterPro" id="IPR005995">
    <property type="entry name" value="Pgm_bpd_ind"/>
</dbReference>
<evidence type="ECO:0000256" key="4">
    <source>
        <dbReference type="ARBA" id="ARBA00012026"/>
    </source>
</evidence>
<dbReference type="EMBL" id="JANCYU010000022">
    <property type="protein sequence ID" value="KAK4524289.1"/>
    <property type="molecule type" value="Genomic_DNA"/>
</dbReference>